<evidence type="ECO:0000313" key="4">
    <source>
        <dbReference type="Proteomes" id="UP000557772"/>
    </source>
</evidence>
<sequence>MAERSGRREQTRRRLLDAALRLFEERGYDQTTTAQIAAQPRGAMTLFRHFALKCRRVVDGPYDSVIAAATVSQPNDLLVLARVATAMQRRLRIAARTPSLVGE</sequence>
<organism evidence="3 4">
    <name type="scientific">Flexivirga aerilata</name>
    <dbReference type="NCBI Taxonomy" id="1656889"/>
    <lineage>
        <taxon>Bacteria</taxon>
        <taxon>Bacillati</taxon>
        <taxon>Actinomycetota</taxon>
        <taxon>Actinomycetes</taxon>
        <taxon>Micrococcales</taxon>
        <taxon>Dermacoccaceae</taxon>
        <taxon>Flexivirga</taxon>
    </lineage>
</organism>
<dbReference type="InterPro" id="IPR009057">
    <property type="entry name" value="Homeodomain-like_sf"/>
</dbReference>
<dbReference type="Proteomes" id="UP000557772">
    <property type="component" value="Unassembled WGS sequence"/>
</dbReference>
<dbReference type="InterPro" id="IPR001647">
    <property type="entry name" value="HTH_TetR"/>
</dbReference>
<gene>
    <name evidence="3" type="ORF">HJ588_16515</name>
</gene>
<dbReference type="AlphaFoldDB" id="A0A849ALB2"/>
<dbReference type="Gene3D" id="1.10.357.10">
    <property type="entry name" value="Tetracycline Repressor, domain 2"/>
    <property type="match status" value="1"/>
</dbReference>
<reference evidence="3 4" key="1">
    <citation type="submission" date="2020-05" db="EMBL/GenBank/DDBJ databases">
        <title>Flexivirga sp. ID2601S isolated from air conditioner.</title>
        <authorList>
            <person name="Kim D.H."/>
        </authorList>
    </citation>
    <scope>NUCLEOTIDE SEQUENCE [LARGE SCALE GENOMIC DNA]</scope>
    <source>
        <strain evidence="3 4">ID2601S</strain>
    </source>
</reference>
<dbReference type="GO" id="GO:0003677">
    <property type="term" value="F:DNA binding"/>
    <property type="evidence" value="ECO:0007669"/>
    <property type="project" value="UniProtKB-KW"/>
</dbReference>
<dbReference type="EMBL" id="JABENB010000003">
    <property type="protein sequence ID" value="NNG40863.1"/>
    <property type="molecule type" value="Genomic_DNA"/>
</dbReference>
<evidence type="ECO:0000256" key="1">
    <source>
        <dbReference type="ARBA" id="ARBA00023125"/>
    </source>
</evidence>
<evidence type="ECO:0000259" key="2">
    <source>
        <dbReference type="Pfam" id="PF00440"/>
    </source>
</evidence>
<dbReference type="SUPFAM" id="SSF46689">
    <property type="entry name" value="Homeodomain-like"/>
    <property type="match status" value="1"/>
</dbReference>
<accession>A0A849ALB2</accession>
<protein>
    <submittedName>
        <fullName evidence="3">Helix-turn-helix transcriptional regulator</fullName>
    </submittedName>
</protein>
<name>A0A849ALB2_9MICO</name>
<proteinExistence type="predicted"/>
<feature type="domain" description="HTH tetR-type" evidence="2">
    <location>
        <begin position="15"/>
        <end position="39"/>
    </location>
</feature>
<keyword evidence="1" id="KW-0238">DNA-binding</keyword>
<dbReference type="RefSeq" id="WP_051518958.1">
    <property type="nucleotide sequence ID" value="NZ_JABENB010000003.1"/>
</dbReference>
<keyword evidence="4" id="KW-1185">Reference proteome</keyword>
<comment type="caution">
    <text evidence="3">The sequence shown here is derived from an EMBL/GenBank/DDBJ whole genome shotgun (WGS) entry which is preliminary data.</text>
</comment>
<evidence type="ECO:0000313" key="3">
    <source>
        <dbReference type="EMBL" id="NNG40863.1"/>
    </source>
</evidence>
<dbReference type="Pfam" id="PF00440">
    <property type="entry name" value="TetR_N"/>
    <property type="match status" value="1"/>
</dbReference>